<dbReference type="OrthoDB" id="10491841at2759"/>
<dbReference type="EMBL" id="CACRXK020001621">
    <property type="protein sequence ID" value="CAB3990212.1"/>
    <property type="molecule type" value="Genomic_DNA"/>
</dbReference>
<accession>A0A7D9DQ59</accession>
<keyword evidence="2" id="KW-1185">Reference proteome</keyword>
<evidence type="ECO:0000313" key="1">
    <source>
        <dbReference type="EMBL" id="CAB3990212.1"/>
    </source>
</evidence>
<organism evidence="1 2">
    <name type="scientific">Paramuricea clavata</name>
    <name type="common">Red gorgonian</name>
    <name type="synonym">Violescent sea-whip</name>
    <dbReference type="NCBI Taxonomy" id="317549"/>
    <lineage>
        <taxon>Eukaryota</taxon>
        <taxon>Metazoa</taxon>
        <taxon>Cnidaria</taxon>
        <taxon>Anthozoa</taxon>
        <taxon>Octocorallia</taxon>
        <taxon>Malacalcyonacea</taxon>
        <taxon>Plexauridae</taxon>
        <taxon>Paramuricea</taxon>
    </lineage>
</organism>
<name>A0A7D9DQ59_PARCT</name>
<dbReference type="Proteomes" id="UP001152795">
    <property type="component" value="Unassembled WGS sequence"/>
</dbReference>
<proteinExistence type="predicted"/>
<sequence>MEDFVKNEREEIVATGIEEEFGDLEQLLLDIYERARDAATALAKQLEEKEKAADDERQQIADVRTQAMENKADKERHDLFADVVAQQQQQQQQQQAWLIQQ</sequence>
<protein>
    <submittedName>
        <fullName evidence="1">Uncharacterized protein</fullName>
    </submittedName>
</protein>
<dbReference type="AlphaFoldDB" id="A0A7D9DQ59"/>
<comment type="caution">
    <text evidence="1">The sequence shown here is derived from an EMBL/GenBank/DDBJ whole genome shotgun (WGS) entry which is preliminary data.</text>
</comment>
<reference evidence="1" key="1">
    <citation type="submission" date="2020-04" db="EMBL/GenBank/DDBJ databases">
        <authorList>
            <person name="Alioto T."/>
            <person name="Alioto T."/>
            <person name="Gomez Garrido J."/>
        </authorList>
    </citation>
    <scope>NUCLEOTIDE SEQUENCE</scope>
    <source>
        <strain evidence="1">A484AB</strain>
    </source>
</reference>
<evidence type="ECO:0000313" key="2">
    <source>
        <dbReference type="Proteomes" id="UP001152795"/>
    </source>
</evidence>
<gene>
    <name evidence="1" type="ORF">PACLA_8A074243</name>
</gene>